<name>A0A841JHQ0_9SPHI</name>
<dbReference type="PANTHER" id="PTHR37417">
    <property type="entry name" value="67 KDA MYOSIN-CROSS-REACTIVE ANTIGEN FAMILY PROTEIN (AFU_ORTHOLOGUE AFUA_5G09970)"/>
    <property type="match status" value="1"/>
</dbReference>
<dbReference type="Proteomes" id="UP000548326">
    <property type="component" value="Unassembled WGS sequence"/>
</dbReference>
<dbReference type="PANTHER" id="PTHR37417:SF2">
    <property type="entry name" value="67 KDA MYOSIN-CROSS-REACTIVE ANTIGEN FAMILY PROTEIN (AFU_ORTHOLOGUE AFUA_5G09970)"/>
    <property type="match status" value="1"/>
</dbReference>
<protein>
    <submittedName>
        <fullName evidence="1">Oleate hydratase</fullName>
        <ecNumber evidence="1">4.2.1.53</ecNumber>
    </submittedName>
</protein>
<dbReference type="EC" id="4.2.1.53" evidence="1"/>
<dbReference type="AlphaFoldDB" id="A0A841JHQ0"/>
<keyword evidence="1" id="KW-0456">Lyase</keyword>
<dbReference type="GO" id="GO:0071949">
    <property type="term" value="F:FAD binding"/>
    <property type="evidence" value="ECO:0007669"/>
    <property type="project" value="InterPro"/>
</dbReference>
<proteinExistence type="predicted"/>
<dbReference type="Gene3D" id="3.30.9.80">
    <property type="match status" value="1"/>
</dbReference>
<organism evidence="1 2">
    <name type="scientific">Mucilaginibacter lappiensis</name>
    <dbReference type="NCBI Taxonomy" id="354630"/>
    <lineage>
        <taxon>Bacteria</taxon>
        <taxon>Pseudomonadati</taxon>
        <taxon>Bacteroidota</taxon>
        <taxon>Sphingobacteriia</taxon>
        <taxon>Sphingobacteriales</taxon>
        <taxon>Sphingobacteriaceae</taxon>
        <taxon>Mucilaginibacter</taxon>
    </lineage>
</organism>
<dbReference type="GO" id="GO:0050151">
    <property type="term" value="F:oleate hydratase activity"/>
    <property type="evidence" value="ECO:0007669"/>
    <property type="project" value="UniProtKB-EC"/>
</dbReference>
<dbReference type="RefSeq" id="WP_221276144.1">
    <property type="nucleotide sequence ID" value="NZ_JACHCA010000016.1"/>
</dbReference>
<dbReference type="Gene3D" id="3.50.50.60">
    <property type="entry name" value="FAD/NAD(P)-binding domain"/>
    <property type="match status" value="1"/>
</dbReference>
<reference evidence="1 2" key="1">
    <citation type="submission" date="2020-08" db="EMBL/GenBank/DDBJ databases">
        <title>Genomic Encyclopedia of Type Strains, Phase IV (KMG-V): Genome sequencing to study the core and pangenomes of soil and plant-associated prokaryotes.</title>
        <authorList>
            <person name="Whitman W."/>
        </authorList>
    </citation>
    <scope>NUCLEOTIDE SEQUENCE [LARGE SCALE GENOMIC DNA]</scope>
    <source>
        <strain evidence="1 2">MP601</strain>
    </source>
</reference>
<dbReference type="EMBL" id="JACHCA010000016">
    <property type="protein sequence ID" value="MBB6130689.1"/>
    <property type="molecule type" value="Genomic_DNA"/>
</dbReference>
<evidence type="ECO:0000313" key="2">
    <source>
        <dbReference type="Proteomes" id="UP000548326"/>
    </source>
</evidence>
<dbReference type="InterPro" id="IPR010354">
    <property type="entry name" value="Oleate_hydratase"/>
</dbReference>
<comment type="caution">
    <text evidence="1">The sequence shown here is derived from an EMBL/GenBank/DDBJ whole genome shotgun (WGS) entry which is preliminary data.</text>
</comment>
<evidence type="ECO:0000313" key="1">
    <source>
        <dbReference type="EMBL" id="MBB6130689.1"/>
    </source>
</evidence>
<dbReference type="Pfam" id="PF06100">
    <property type="entry name" value="MCRA"/>
    <property type="match status" value="1"/>
</dbReference>
<gene>
    <name evidence="1" type="ORF">HDF22_004832</name>
</gene>
<dbReference type="InterPro" id="IPR036188">
    <property type="entry name" value="FAD/NAD-bd_sf"/>
</dbReference>
<accession>A0A841JHQ0</accession>
<dbReference type="GO" id="GO:0006631">
    <property type="term" value="P:fatty acid metabolic process"/>
    <property type="evidence" value="ECO:0007669"/>
    <property type="project" value="InterPro"/>
</dbReference>
<sequence>MADCTGEEIMTELLSHLKFDSAREQILKECICIPCMLPYITSQFLTRGPGDRPQVVPEITSNLAFIGQFAEVPDDVVFTVEYSVRTAQTAVYKLLNIDKEPTPMYHGDHHPGVLFDAMKTMLR</sequence>